<dbReference type="Proteomes" id="UP000184499">
    <property type="component" value="Unassembled WGS sequence"/>
</dbReference>
<evidence type="ECO:0000313" key="1">
    <source>
        <dbReference type="EMBL" id="OJJ72903.1"/>
    </source>
</evidence>
<sequence length="184" mass="20612">MEPGPKSDAFRVSNRRVMPLSPSALNTNYSPRCSVRCRQRGCVIYLISSYPAVLTRMCCLSPSQIQYTWLSFSAETTENLFPVDRRDVEHSSGPCDIISHCPRNSRGGKKKRKKYDVAIDRISIRPREQLSSCYIELDTARQQTNTSGSTPIGSRWVDSPCAVVADATRQDSDSGSIIQQTLKF</sequence>
<dbReference type="RefSeq" id="XP_067480151.1">
    <property type="nucleotide sequence ID" value="XM_067628873.1"/>
</dbReference>
<gene>
    <name evidence="1" type="ORF">ASPBRDRAFT_673345</name>
</gene>
<dbReference type="EMBL" id="KV878683">
    <property type="protein sequence ID" value="OJJ72903.1"/>
    <property type="molecule type" value="Genomic_DNA"/>
</dbReference>
<dbReference type="GeneID" id="93581361"/>
<evidence type="ECO:0000313" key="2">
    <source>
        <dbReference type="Proteomes" id="UP000184499"/>
    </source>
</evidence>
<protein>
    <submittedName>
        <fullName evidence="1">Uncharacterized protein</fullName>
    </submittedName>
</protein>
<proteinExistence type="predicted"/>
<keyword evidence="2" id="KW-1185">Reference proteome</keyword>
<organism evidence="1 2">
    <name type="scientific">Aspergillus brasiliensis (strain CBS 101740 / IMI 381727 / IBT 21946)</name>
    <dbReference type="NCBI Taxonomy" id="767769"/>
    <lineage>
        <taxon>Eukaryota</taxon>
        <taxon>Fungi</taxon>
        <taxon>Dikarya</taxon>
        <taxon>Ascomycota</taxon>
        <taxon>Pezizomycotina</taxon>
        <taxon>Eurotiomycetes</taxon>
        <taxon>Eurotiomycetidae</taxon>
        <taxon>Eurotiales</taxon>
        <taxon>Aspergillaceae</taxon>
        <taxon>Aspergillus</taxon>
        <taxon>Aspergillus subgen. Circumdati</taxon>
    </lineage>
</organism>
<reference evidence="2" key="1">
    <citation type="journal article" date="2017" name="Genome Biol.">
        <title>Comparative genomics reveals high biological diversity and specific adaptations in the industrially and medically important fungal genus Aspergillus.</title>
        <authorList>
            <person name="de Vries R.P."/>
            <person name="Riley R."/>
            <person name="Wiebenga A."/>
            <person name="Aguilar-Osorio G."/>
            <person name="Amillis S."/>
            <person name="Uchima C.A."/>
            <person name="Anderluh G."/>
            <person name="Asadollahi M."/>
            <person name="Askin M."/>
            <person name="Barry K."/>
            <person name="Battaglia E."/>
            <person name="Bayram O."/>
            <person name="Benocci T."/>
            <person name="Braus-Stromeyer S.A."/>
            <person name="Caldana C."/>
            <person name="Canovas D."/>
            <person name="Cerqueira G.C."/>
            <person name="Chen F."/>
            <person name="Chen W."/>
            <person name="Choi C."/>
            <person name="Clum A."/>
            <person name="Dos Santos R.A."/>
            <person name="Damasio A.R."/>
            <person name="Diallinas G."/>
            <person name="Emri T."/>
            <person name="Fekete E."/>
            <person name="Flipphi M."/>
            <person name="Freyberg S."/>
            <person name="Gallo A."/>
            <person name="Gournas C."/>
            <person name="Habgood R."/>
            <person name="Hainaut M."/>
            <person name="Harispe M.L."/>
            <person name="Henrissat B."/>
            <person name="Hilden K.S."/>
            <person name="Hope R."/>
            <person name="Hossain A."/>
            <person name="Karabika E."/>
            <person name="Karaffa L."/>
            <person name="Karanyi Z."/>
            <person name="Krasevec N."/>
            <person name="Kuo A."/>
            <person name="Kusch H."/>
            <person name="LaButti K."/>
            <person name="Lagendijk E.L."/>
            <person name="Lapidus A."/>
            <person name="Levasseur A."/>
            <person name="Lindquist E."/>
            <person name="Lipzen A."/>
            <person name="Logrieco A.F."/>
            <person name="MacCabe A."/>
            <person name="Maekelae M.R."/>
            <person name="Malavazi I."/>
            <person name="Melin P."/>
            <person name="Meyer V."/>
            <person name="Mielnichuk N."/>
            <person name="Miskei M."/>
            <person name="Molnar A.P."/>
            <person name="Mule G."/>
            <person name="Ngan C.Y."/>
            <person name="Orejas M."/>
            <person name="Orosz E."/>
            <person name="Ouedraogo J.P."/>
            <person name="Overkamp K.M."/>
            <person name="Park H.-S."/>
            <person name="Perrone G."/>
            <person name="Piumi F."/>
            <person name="Punt P.J."/>
            <person name="Ram A.F."/>
            <person name="Ramon A."/>
            <person name="Rauscher S."/>
            <person name="Record E."/>
            <person name="Riano-Pachon D.M."/>
            <person name="Robert V."/>
            <person name="Roehrig J."/>
            <person name="Ruller R."/>
            <person name="Salamov A."/>
            <person name="Salih N.S."/>
            <person name="Samson R.A."/>
            <person name="Sandor E."/>
            <person name="Sanguinetti M."/>
            <person name="Schuetze T."/>
            <person name="Sepcic K."/>
            <person name="Shelest E."/>
            <person name="Sherlock G."/>
            <person name="Sophianopoulou V."/>
            <person name="Squina F.M."/>
            <person name="Sun H."/>
            <person name="Susca A."/>
            <person name="Todd R.B."/>
            <person name="Tsang A."/>
            <person name="Unkles S.E."/>
            <person name="van de Wiele N."/>
            <person name="van Rossen-Uffink D."/>
            <person name="Oliveira J.V."/>
            <person name="Vesth T.C."/>
            <person name="Visser J."/>
            <person name="Yu J.-H."/>
            <person name="Zhou M."/>
            <person name="Andersen M.R."/>
            <person name="Archer D.B."/>
            <person name="Baker S.E."/>
            <person name="Benoit I."/>
            <person name="Brakhage A.A."/>
            <person name="Braus G.H."/>
            <person name="Fischer R."/>
            <person name="Frisvad J.C."/>
            <person name="Goldman G.H."/>
            <person name="Houbraken J."/>
            <person name="Oakley B."/>
            <person name="Pocsi I."/>
            <person name="Scazzocchio C."/>
            <person name="Seiboth B."/>
            <person name="vanKuyk P.A."/>
            <person name="Wortman J."/>
            <person name="Dyer P.S."/>
            <person name="Grigoriev I.V."/>
        </authorList>
    </citation>
    <scope>NUCLEOTIDE SEQUENCE [LARGE SCALE GENOMIC DNA]</scope>
    <source>
        <strain evidence="2">CBS 101740 / IMI 381727 / IBT 21946</strain>
    </source>
</reference>
<dbReference type="OrthoDB" id="10668956at2759"/>
<dbReference type="AlphaFoldDB" id="A0A1L9UMF2"/>
<name>A0A1L9UMF2_ASPBC</name>
<accession>A0A1L9UMF2</accession>
<dbReference type="VEuPathDB" id="FungiDB:ASPBRDRAFT_673345"/>